<keyword evidence="2" id="KW-1185">Reference proteome</keyword>
<evidence type="ECO:0000313" key="2">
    <source>
        <dbReference type="Proteomes" id="UP000523000"/>
    </source>
</evidence>
<protein>
    <submittedName>
        <fullName evidence="1">Uncharacterized protein</fullName>
    </submittedName>
</protein>
<dbReference type="AlphaFoldDB" id="A0A839QQV8"/>
<dbReference type="EMBL" id="JACHVS010000001">
    <property type="protein sequence ID" value="MBB2994461.1"/>
    <property type="molecule type" value="Genomic_DNA"/>
</dbReference>
<comment type="caution">
    <text evidence="1">The sequence shown here is derived from an EMBL/GenBank/DDBJ whole genome shotgun (WGS) entry which is preliminary data.</text>
</comment>
<sequence length="91" mass="9464">MTPVPKSASATASATISTGSLFQMNAATATPGMIRVMALCVMDVHWPAPIRRLPVLTYHQAPGQRPETKSAASATGEVVARPAASCASARW</sequence>
<evidence type="ECO:0000313" key="1">
    <source>
        <dbReference type="EMBL" id="MBB2994461.1"/>
    </source>
</evidence>
<proteinExistence type="predicted"/>
<dbReference type="Proteomes" id="UP000523000">
    <property type="component" value="Unassembled WGS sequence"/>
</dbReference>
<organism evidence="1 2">
    <name type="scientific">Paeniglutamicibacter cryotolerans</name>
    <dbReference type="NCBI Taxonomy" id="670079"/>
    <lineage>
        <taxon>Bacteria</taxon>
        <taxon>Bacillati</taxon>
        <taxon>Actinomycetota</taxon>
        <taxon>Actinomycetes</taxon>
        <taxon>Micrococcales</taxon>
        <taxon>Micrococcaceae</taxon>
        <taxon>Paeniglutamicibacter</taxon>
    </lineage>
</organism>
<reference evidence="1 2" key="1">
    <citation type="submission" date="2020-08" db="EMBL/GenBank/DDBJ databases">
        <title>Sequencing the genomes of 1000 actinobacteria strains.</title>
        <authorList>
            <person name="Klenk H.-P."/>
        </authorList>
    </citation>
    <scope>NUCLEOTIDE SEQUENCE [LARGE SCALE GENOMIC DNA]</scope>
    <source>
        <strain evidence="1 2">DSM 22826</strain>
    </source>
</reference>
<accession>A0A839QQV8</accession>
<name>A0A839QQV8_9MICC</name>
<gene>
    <name evidence="1" type="ORF">E9229_000652</name>
</gene>